<dbReference type="FunFam" id="1.10.1200.10:FF:000005">
    <property type="entry name" value="Nonribosomal peptide synthetase 1"/>
    <property type="match status" value="3"/>
</dbReference>
<dbReference type="Pfam" id="PF13193">
    <property type="entry name" value="AMP-binding_C"/>
    <property type="match status" value="3"/>
</dbReference>
<dbReference type="CDD" id="cd19544">
    <property type="entry name" value="E-C_NRPS"/>
    <property type="match status" value="1"/>
</dbReference>
<protein>
    <submittedName>
        <fullName evidence="7">Amino acid adenylation domain-containing protein</fullName>
    </submittedName>
</protein>
<dbReference type="InterPro" id="IPR010071">
    <property type="entry name" value="AA_adenyl_dom"/>
</dbReference>
<sequence length="3705" mass="407207">MKNTYRSYAERFALLAEDKKSQVLRMLQEQGIDFSMLDIVPRDPRRGTPPSFAQTRQWFLWEFDRASTAYHVPGALRIRGRLDLDALRRSLDCLVARHESLRAVFSIDARGQVGQRIQEPMALQVPLFDLSALAPAAQESALRSEALKLSEAAFDLSQGPLLRAGVIRLQSQEQGQGEEHVFVLAMHHIASDAWSMDIILQEFGQHYMALMQSGQPASLDPLPIQYADYAAWQKDWLNCGERERQLDYWTRQLGGEQPVLQLPTDHARRADGRYQAFTHAVQLPADLATRLRKSARAQDATLFMVLLAAFQLLLSRYTGQQDIRVGVPMANRRRLETQGVVGFFVNTQVLRSQIDERQSLAVLLAQVRSRALEAQDHQDLPFEQLVEALKPGRSLGASPLFQVMYNHLQSGVRATGLQLPGLHVQPYALGDMEAKYELMLSTSEDAAGQISASLQYAGGLFDAHTIEAMAEHYLSLLGALADHPELRMCELEFPDSPERHVLLARGLAQVSADELQPLHQRMQHWARRCPDAPALAFGQQSLTYAELDARANRLAHRLIALGVRPETRVGIAMQRSVEMVVGLLAILKAGGAYVPLDPDYPADRLAHMVQDSGIALVLTHSSVRERIPGADVLQVLEIDTLDLSGEPGTDPQVEVSPDSLAYVIYTSGSTGRPKGAQLSHRNVARLLDATDAWFGFGPGDTWTLFHSYAFDFSVWEIFGALCTGGRLVVVPYWVSRSPQDFLALLRAERVTVLNQTPSAFGQLVHAVEQDEEGGSGLSLRQVVFGGEALEPESLRPWFDRFGDQGPRLINMYGITETTVHVTYREITKADLDGGRSPVGTAIPDLGLYVLDGSLNLLPQGVAGELFVAGEGLARGYLNRAGLSAERFIANPFSEAGERLYRTGDLVRWNAQGELEYLGRADQQVKIRGFRIELGEVQSQLLAQPEVREAVVLARQGPGGSRLVAYVSLHSAVEDSVLRQRLGQVLPDYMVPSAIVVLDALPLTANGKVDRRALPEPEMASAQEYEAPQGELEEMLASIWAEVLGVERVGRQDGFFELGGHSLLALGLLERVRAQGLCVQVRTLFQHPRLAEFAQAVEQGQGQTNGEIDVPPNLIPEGCAEITPQMLTLVELDAREIARITAGVPGGAANIQDIYPLAPLQEGMLFHHMLDTQHDAYVTSHELLFDSRERLEHFAASFNTVIARHDILRTAVLWEGLREPVQVVWRQAVLQLRWLEGVQALPQAHRIDVRQAPMIDGFAAPDGQRWRLRLYTHHMVDDNTTLKLAVREIGLVQQGLQAQLPEPVAFRRFVAQARLGGSRAGHEAFFRQMLADVQEPTAPYGLLDVRGDGSEVQEARLELDAGLARRIREQARSHGVSAAALFHLAWALVVGRTTGREDVVFGTVLFGRMQGQRDAGRALGMFINTLPIRIRLGVQGVVQALRQAHAALTQLLEHEHASLSLAQRCSGLEAGVPLFTALLNYRHGAGQSEDVQTEALQWEGVEMVGGVERTNYPFGLFVNDMGSDFSLVVQVAQGIDASTVGGYVIEAVEGLARALGAPSPGRLSEIGVLQRQERARLLEWSVDEHAHPWQVPVHRLFEQRVHEHPEAPALSFGQRTLSYGELNVRANRLAHRLIALGVRPETRVGIAAQRSLEMVVGLLAILKAGGAYVPLDPDYPADRLAHMVEDSGLGLVLVQDALRMGLPDLQGLPVVDLDLRDVDSEPAHDPEVELHGENLAYVIFTSGSTGRPKGAANRHGALHNRLAWMQQAYALTATDAVLQKTPFSFDVSVWEFFWPLMTGARLVVAGPGDHRDPARLVSLIRQHGITTLHFVPSMLQAFLGYEGIEACTSLVRIVCSGEALHADAQAQVRRRLPGAVLHNLYGPTEAAIDVTHWTCRDDGRASVPIGRPISGLRTYVLDARLNLTVPGVPGELYLGGPGLARGYQRRAGLSADRFVADPLDDAGGRLYRTGDLVRWCADGQLEYLGRIDHQVKIRGLRIELGEVEAQLLLQPQVREAVVMARQGAGGTRLVAYVTPASAGSQAAIDTDVLRAQLGRVLPDYMVPSAVMVLDSLPLNTNGKVDRKALPEVQAPAASACEAPLPGVETLLAAVWSQVLKVPSLGRHDNFFALGGDSILSLQIVTRLQQRGWHITPRQMFECQTIAALGAVAEEADAGASQDRAPRRRSGLSDYPEADPAWFPMLDVDNIEDIYPLAPTQAGMLLHAIEAPGSGLYVNQLNLEVGNLDAARLARAWQIMVERHEMLRTGFLWHGAMVRPLQVVLRRVQAQVSLLDWSGVEAEEAERRASLLAQQLLVRDIDWLKPPLSQVTVIDLGADHPRYRHRLIWTHHHVLSDGWSDSRLMGEWLRAYADEPLPARPEPYGDYIDWLQRQDVPQAEQFWRGELAGCDGPCLLAQATANRHHGQGFGKLYTKLDRHETGLLQAFAQREHVTLNTLVQAAWALLLQQHTGKARVLFGSTVAGRPAQIPGVEEMMGLFINTIPVPVAAPGGQSVGDYLREVQQTNMRVREYEHVALADIQRWSGSAGRPLFDSIIVFENLPMDETLRSLERFGLQFGPMQGGGLTGYAMDLQVVVGDCLEIEYCYDRREFDEDQVAALRSQMEHVMRRMACDAGCAVGELGWLDDCARADLVALGRNGAPARAGHGAVHHLIERQAAQRGDAIALLMGDEELSYAQLNARANRLAHCLRDRGVGPDVLVGVALQRSLDSIISLLAVLKAGGAYLPIDSGYPAERLKYMIEDSGIALLLAHRTVAARLPDCEGVEVLELEAIDLPGDQESACNLQVALQADHLAYVIYTSGSTGRPKGVTVAHGPLAMHCLATAEIYGIGPQSRELHFMSFSFDGAHERWLAPLCVGAGLALREEELWTAEQAYEALRRYGVTNAAFPPAYLGQIADWAHQREDVPPVELYVFGGEAMPKMAYEKVRNSLRPRLLINGYGPTETVVTPLIWKTTADRSFDCAYAPIGRPVGERSAYVLDAGLQLVPRGMVGELYIGGYGLARGYLGRSALTAERFVASPFDMDGGRLYRTGDLVRWMEDGNIEYIGRADHQVKVRGFRIELGEVEARVREVEGVADAAVVAHQGATGMQLIAYAVPREGLSAEVLVARIQQQLPQRLPEYMLPSRVLGLASLPRLISGKLDRAALPAPVAEAQSTFKAPVSHAQAEMARIWQQVLGVEQVGIHDNFFELGGDSIMSLQVISRVKNARLGFTLRLRDLMRHQTVEALVTACAEQPGAAQPVQVEAAAQGAVPLGPIQQWFFCEDIPSRHHFNQSVLLRATRPLHGRHLDEAVRLLQARHEAFRIRFHRDEAGVWSQAYAPANGAGAFRTLEKVAVDDISRACESAQGSLDLENGPLWRVAHLRIADGSERLLIVVHHLIVDGVSWRVLLEDLQGLYQQLCDGAVLQEVAGSAPYQAWTQHLHDSATMRQRMSELPFWLDQLEGARDLPRDNVQARAVVKDRAVASLQLDEVQTHALLREAPAALGVSTEDLLLAALVRATAQWTGQDALLLTLEGHGREADDAGIDLSRTVGWFTSAYPVRLSGGLLAARQTLRQVRARLQAVPGKGIGFGALRYLHPDEKVRGALASVQPRITFNYLGQFDQTFDGEASFVPASESPGAERHPEAPLANWLEIIGRTYGSRLSMGWNYSAAMFETSTMEQLVRAYHAELVALLSQAATEAKECLVVEAGSA</sequence>
<dbReference type="NCBIfam" id="TIGR01733">
    <property type="entry name" value="AA-adenyl-dom"/>
    <property type="match status" value="3"/>
</dbReference>
<dbReference type="GO" id="GO:0005829">
    <property type="term" value="C:cytosol"/>
    <property type="evidence" value="ECO:0007669"/>
    <property type="project" value="TreeGrafter"/>
</dbReference>
<keyword evidence="5" id="KW-0677">Repeat</keyword>
<dbReference type="Pfam" id="PF00501">
    <property type="entry name" value="AMP-binding"/>
    <property type="match status" value="3"/>
</dbReference>
<dbReference type="RefSeq" id="WP_197955801.1">
    <property type="nucleotide sequence ID" value="NZ_CP065668.1"/>
</dbReference>
<dbReference type="Gene3D" id="1.10.1200.10">
    <property type="entry name" value="ACP-like"/>
    <property type="match status" value="3"/>
</dbReference>
<evidence type="ECO:0000256" key="2">
    <source>
        <dbReference type="ARBA" id="ARBA00006432"/>
    </source>
</evidence>
<dbReference type="InterPro" id="IPR020845">
    <property type="entry name" value="AMP-binding_CS"/>
</dbReference>
<name>A0A7T2VZS4_DELAC</name>
<dbReference type="GO" id="GO:0003824">
    <property type="term" value="F:catalytic activity"/>
    <property type="evidence" value="ECO:0007669"/>
    <property type="project" value="UniProtKB-KW"/>
</dbReference>
<dbReference type="GO" id="GO:0031177">
    <property type="term" value="F:phosphopantetheine binding"/>
    <property type="evidence" value="ECO:0007669"/>
    <property type="project" value="InterPro"/>
</dbReference>
<comment type="cofactor">
    <cofactor evidence="1">
        <name>pantetheine 4'-phosphate</name>
        <dbReference type="ChEBI" id="CHEBI:47942"/>
    </cofactor>
</comment>
<dbReference type="InterPro" id="IPR020806">
    <property type="entry name" value="PKS_PP-bd"/>
</dbReference>
<dbReference type="Gene3D" id="3.30.559.30">
    <property type="entry name" value="Nonribosomal peptide synthetase, condensation domain"/>
    <property type="match status" value="4"/>
</dbReference>
<dbReference type="CDD" id="cd19543">
    <property type="entry name" value="DCL_NRPS"/>
    <property type="match status" value="1"/>
</dbReference>
<dbReference type="EMBL" id="CP065668">
    <property type="protein sequence ID" value="QPS08458.1"/>
    <property type="molecule type" value="Genomic_DNA"/>
</dbReference>
<comment type="similarity">
    <text evidence="2">Belongs to the ATP-dependent AMP-binding enzyme family.</text>
</comment>
<dbReference type="InterPro" id="IPR025110">
    <property type="entry name" value="AMP-bd_C"/>
</dbReference>
<gene>
    <name evidence="7" type="ORF">I6G66_30195</name>
</gene>
<dbReference type="SUPFAM" id="SSF47336">
    <property type="entry name" value="ACP-like"/>
    <property type="match status" value="3"/>
</dbReference>
<dbReference type="InterPro" id="IPR009081">
    <property type="entry name" value="PP-bd_ACP"/>
</dbReference>
<dbReference type="Pfam" id="PF00550">
    <property type="entry name" value="PP-binding"/>
    <property type="match status" value="3"/>
</dbReference>
<dbReference type="NCBIfam" id="TIGR01720">
    <property type="entry name" value="NRPS-para261"/>
    <property type="match status" value="1"/>
</dbReference>
<evidence type="ECO:0000256" key="4">
    <source>
        <dbReference type="ARBA" id="ARBA00022553"/>
    </source>
</evidence>
<evidence type="ECO:0000256" key="3">
    <source>
        <dbReference type="ARBA" id="ARBA00022450"/>
    </source>
</evidence>
<proteinExistence type="inferred from homology"/>
<dbReference type="SMART" id="SM00823">
    <property type="entry name" value="PKS_PP"/>
    <property type="match status" value="3"/>
</dbReference>
<dbReference type="InterPro" id="IPR036736">
    <property type="entry name" value="ACP-like_sf"/>
</dbReference>
<dbReference type="InterPro" id="IPR023213">
    <property type="entry name" value="CAT-like_dom_sf"/>
</dbReference>
<dbReference type="InterPro" id="IPR010060">
    <property type="entry name" value="NRPS_synth"/>
</dbReference>
<accession>A0A7T2VZS4</accession>
<dbReference type="InterPro" id="IPR006162">
    <property type="entry name" value="Ppantetheine_attach_site"/>
</dbReference>
<dbReference type="CDD" id="cd17649">
    <property type="entry name" value="A_NRPS_PvdJ-like"/>
    <property type="match status" value="1"/>
</dbReference>
<dbReference type="GO" id="GO:0043041">
    <property type="term" value="P:amino acid activation for nonribosomal peptide biosynthetic process"/>
    <property type="evidence" value="ECO:0007669"/>
    <property type="project" value="TreeGrafter"/>
</dbReference>
<dbReference type="Gene3D" id="3.40.50.980">
    <property type="match status" value="4"/>
</dbReference>
<dbReference type="CDD" id="cd17643">
    <property type="entry name" value="A_NRPS_Cytc1-like"/>
    <property type="match status" value="1"/>
</dbReference>
<dbReference type="Gene3D" id="3.30.300.30">
    <property type="match status" value="3"/>
</dbReference>
<dbReference type="PANTHER" id="PTHR45527">
    <property type="entry name" value="NONRIBOSOMAL PEPTIDE SYNTHETASE"/>
    <property type="match status" value="1"/>
</dbReference>
<dbReference type="FunFam" id="2.30.38.10:FF:000001">
    <property type="entry name" value="Non-ribosomal peptide synthetase PvdI"/>
    <property type="match status" value="2"/>
</dbReference>
<dbReference type="InterPro" id="IPR000873">
    <property type="entry name" value="AMP-dep_synth/lig_dom"/>
</dbReference>
<dbReference type="Gene3D" id="2.30.38.10">
    <property type="entry name" value="Luciferase, Domain 3"/>
    <property type="match status" value="2"/>
</dbReference>
<feature type="domain" description="Carrier" evidence="6">
    <location>
        <begin position="1026"/>
        <end position="1100"/>
    </location>
</feature>
<dbReference type="SUPFAM" id="SSF52777">
    <property type="entry name" value="CoA-dependent acyltransferases"/>
    <property type="match status" value="8"/>
</dbReference>
<feature type="domain" description="Carrier" evidence="6">
    <location>
        <begin position="2097"/>
        <end position="2171"/>
    </location>
</feature>
<reference evidence="7 8" key="1">
    <citation type="submission" date="2020-12" db="EMBL/GenBank/DDBJ databases">
        <title>FDA dAtabase for Regulatory Grade micrObial Sequences (FDA-ARGOS): Supporting development and validation of Infectious Disease Dx tests.</title>
        <authorList>
            <person name="Sproer C."/>
            <person name="Gronow S."/>
            <person name="Severitt S."/>
            <person name="Schroder I."/>
            <person name="Tallon L."/>
            <person name="Sadzewicz L."/>
            <person name="Zhao X."/>
            <person name="Boylan J."/>
            <person name="Ott S."/>
            <person name="Bowen H."/>
            <person name="Vavikolanu K."/>
            <person name="Mehta A."/>
            <person name="Aluvathingal J."/>
            <person name="Nadendla S."/>
            <person name="Lowell S."/>
            <person name="Myers T."/>
            <person name="Yan Y."/>
            <person name="Sichtig H."/>
        </authorList>
    </citation>
    <scope>NUCLEOTIDE SEQUENCE [LARGE SCALE GENOMIC DNA]</scope>
    <source>
        <strain evidence="7 8">FDAARGOS_909</strain>
    </source>
</reference>
<dbReference type="CDD" id="cd17646">
    <property type="entry name" value="A_NRPS_AB3403-like"/>
    <property type="match status" value="1"/>
</dbReference>
<dbReference type="FunFam" id="3.40.50.980:FF:000002">
    <property type="entry name" value="Enterobactin synthetase component F"/>
    <property type="match status" value="2"/>
</dbReference>
<dbReference type="Proteomes" id="UP000594778">
    <property type="component" value="Chromosome"/>
</dbReference>
<dbReference type="CDD" id="cd19534">
    <property type="entry name" value="E_NRPS"/>
    <property type="match status" value="1"/>
</dbReference>
<evidence type="ECO:0000256" key="5">
    <source>
        <dbReference type="ARBA" id="ARBA00022737"/>
    </source>
</evidence>
<dbReference type="FunFam" id="3.40.50.980:FF:000001">
    <property type="entry name" value="Non-ribosomal peptide synthetase"/>
    <property type="match status" value="3"/>
</dbReference>
<evidence type="ECO:0000256" key="1">
    <source>
        <dbReference type="ARBA" id="ARBA00001957"/>
    </source>
</evidence>
<dbReference type="PANTHER" id="PTHR45527:SF1">
    <property type="entry name" value="FATTY ACID SYNTHASE"/>
    <property type="match status" value="1"/>
</dbReference>
<dbReference type="GO" id="GO:0044550">
    <property type="term" value="P:secondary metabolite biosynthetic process"/>
    <property type="evidence" value="ECO:0007669"/>
    <property type="project" value="UniProtKB-ARBA"/>
</dbReference>
<dbReference type="FunFam" id="3.40.50.12780:FF:000012">
    <property type="entry name" value="Non-ribosomal peptide synthetase"/>
    <property type="match status" value="3"/>
</dbReference>
<dbReference type="InterPro" id="IPR042099">
    <property type="entry name" value="ANL_N_sf"/>
</dbReference>
<dbReference type="Gene3D" id="3.30.559.10">
    <property type="entry name" value="Chloramphenicol acetyltransferase-like domain"/>
    <property type="match status" value="4"/>
</dbReference>
<evidence type="ECO:0000259" key="6">
    <source>
        <dbReference type="PROSITE" id="PS50075"/>
    </source>
</evidence>
<keyword evidence="3" id="KW-0596">Phosphopantetheine</keyword>
<dbReference type="NCBIfam" id="NF003417">
    <property type="entry name" value="PRK04813.1"/>
    <property type="match status" value="3"/>
</dbReference>
<dbReference type="Gene3D" id="3.40.50.12780">
    <property type="entry name" value="N-terminal domain of ligase-like"/>
    <property type="match status" value="1"/>
</dbReference>
<dbReference type="InterPro" id="IPR001242">
    <property type="entry name" value="Condensation_dom"/>
</dbReference>
<dbReference type="PROSITE" id="PS50075">
    <property type="entry name" value="CARRIER"/>
    <property type="match status" value="3"/>
</dbReference>
<organism evidence="7 8">
    <name type="scientific">Delftia acidovorans</name>
    <name type="common">Pseudomonas acidovorans</name>
    <name type="synonym">Comamonas acidovorans</name>
    <dbReference type="NCBI Taxonomy" id="80866"/>
    <lineage>
        <taxon>Bacteria</taxon>
        <taxon>Pseudomonadati</taxon>
        <taxon>Pseudomonadota</taxon>
        <taxon>Betaproteobacteria</taxon>
        <taxon>Burkholderiales</taxon>
        <taxon>Comamonadaceae</taxon>
        <taxon>Delftia</taxon>
    </lineage>
</organism>
<dbReference type="FunFam" id="3.30.300.30:FF:000010">
    <property type="entry name" value="Enterobactin synthetase component F"/>
    <property type="match status" value="2"/>
</dbReference>
<feature type="domain" description="Carrier" evidence="6">
    <location>
        <begin position="3172"/>
        <end position="3248"/>
    </location>
</feature>
<dbReference type="Pfam" id="PF00668">
    <property type="entry name" value="Condensation"/>
    <property type="match status" value="4"/>
</dbReference>
<dbReference type="CDD" id="cd19531">
    <property type="entry name" value="LCL_NRPS-like"/>
    <property type="match status" value="1"/>
</dbReference>
<evidence type="ECO:0000313" key="8">
    <source>
        <dbReference type="Proteomes" id="UP000594778"/>
    </source>
</evidence>
<dbReference type="SUPFAM" id="SSF56801">
    <property type="entry name" value="Acetyl-CoA synthetase-like"/>
    <property type="match status" value="3"/>
</dbReference>
<keyword evidence="4" id="KW-0597">Phosphoprotein</keyword>
<dbReference type="PROSITE" id="PS00012">
    <property type="entry name" value="PHOSPHOPANTETHEINE"/>
    <property type="match status" value="3"/>
</dbReference>
<dbReference type="PROSITE" id="PS00455">
    <property type="entry name" value="AMP_BINDING"/>
    <property type="match status" value="3"/>
</dbReference>
<dbReference type="InterPro" id="IPR045851">
    <property type="entry name" value="AMP-bd_C_sf"/>
</dbReference>
<evidence type="ECO:0000313" key="7">
    <source>
        <dbReference type="EMBL" id="QPS08458.1"/>
    </source>
</evidence>